<feature type="transmembrane region" description="Helical" evidence="1">
    <location>
        <begin position="12"/>
        <end position="29"/>
    </location>
</feature>
<keyword evidence="1" id="KW-1133">Transmembrane helix</keyword>
<keyword evidence="3" id="KW-1185">Reference proteome</keyword>
<dbReference type="RefSeq" id="XP_001832400.2">
    <property type="nucleotide sequence ID" value="XM_001832348.2"/>
</dbReference>
<dbReference type="KEGG" id="cci:CC1G_07660"/>
<dbReference type="AlphaFoldDB" id="A8NC56"/>
<evidence type="ECO:0000256" key="1">
    <source>
        <dbReference type="SAM" id="Phobius"/>
    </source>
</evidence>
<dbReference type="OrthoDB" id="3351617at2759"/>
<evidence type="ECO:0000313" key="2">
    <source>
        <dbReference type="EMBL" id="EAU89434.2"/>
    </source>
</evidence>
<reference evidence="2 3" key="1">
    <citation type="journal article" date="2010" name="Proc. Natl. Acad. Sci. U.S.A.">
        <title>Insights into evolution of multicellular fungi from the assembled chromosomes of the mushroom Coprinopsis cinerea (Coprinus cinereus).</title>
        <authorList>
            <person name="Stajich J.E."/>
            <person name="Wilke S.K."/>
            <person name="Ahren D."/>
            <person name="Au C.H."/>
            <person name="Birren B.W."/>
            <person name="Borodovsky M."/>
            <person name="Burns C."/>
            <person name="Canback B."/>
            <person name="Casselton L.A."/>
            <person name="Cheng C.K."/>
            <person name="Deng J."/>
            <person name="Dietrich F.S."/>
            <person name="Fargo D.C."/>
            <person name="Farman M.L."/>
            <person name="Gathman A.C."/>
            <person name="Goldberg J."/>
            <person name="Guigo R."/>
            <person name="Hoegger P.J."/>
            <person name="Hooker J.B."/>
            <person name="Huggins A."/>
            <person name="James T.Y."/>
            <person name="Kamada T."/>
            <person name="Kilaru S."/>
            <person name="Kodira C."/>
            <person name="Kues U."/>
            <person name="Kupfer D."/>
            <person name="Kwan H.S."/>
            <person name="Lomsadze A."/>
            <person name="Li W."/>
            <person name="Lilly W.W."/>
            <person name="Ma L.J."/>
            <person name="Mackey A.J."/>
            <person name="Manning G."/>
            <person name="Martin F."/>
            <person name="Muraguchi H."/>
            <person name="Natvig D.O."/>
            <person name="Palmerini H."/>
            <person name="Ramesh M.A."/>
            <person name="Rehmeyer C.J."/>
            <person name="Roe B.A."/>
            <person name="Shenoy N."/>
            <person name="Stanke M."/>
            <person name="Ter-Hovhannisyan V."/>
            <person name="Tunlid A."/>
            <person name="Velagapudi R."/>
            <person name="Vision T.J."/>
            <person name="Zeng Q."/>
            <person name="Zolan M.E."/>
            <person name="Pukkila P.J."/>
        </authorList>
    </citation>
    <scope>NUCLEOTIDE SEQUENCE [LARGE SCALE GENOMIC DNA]</scope>
    <source>
        <strain evidence="3">Okayama-7 / 130 / ATCC MYA-4618 / FGSC 9003</strain>
    </source>
</reference>
<gene>
    <name evidence="2" type="ORF">CC1G_07660</name>
</gene>
<evidence type="ECO:0000313" key="3">
    <source>
        <dbReference type="Proteomes" id="UP000001861"/>
    </source>
</evidence>
<feature type="transmembrane region" description="Helical" evidence="1">
    <location>
        <begin position="256"/>
        <end position="274"/>
    </location>
</feature>
<comment type="caution">
    <text evidence="2">The sequence shown here is derived from an EMBL/GenBank/DDBJ whole genome shotgun (WGS) entry which is preliminary data.</text>
</comment>
<keyword evidence="1" id="KW-0472">Membrane</keyword>
<dbReference type="Proteomes" id="UP000001861">
    <property type="component" value="Unassembled WGS sequence"/>
</dbReference>
<proteinExistence type="predicted"/>
<name>A8NC56_COPC7</name>
<feature type="transmembrane region" description="Helical" evidence="1">
    <location>
        <begin position="219"/>
        <end position="244"/>
    </location>
</feature>
<protein>
    <submittedName>
        <fullName evidence="2">Uncharacterized protein</fullName>
    </submittedName>
</protein>
<dbReference type="InParanoid" id="A8NC56"/>
<keyword evidence="1" id="KW-0812">Transmembrane</keyword>
<feature type="transmembrane region" description="Helical" evidence="1">
    <location>
        <begin position="176"/>
        <end position="198"/>
    </location>
</feature>
<sequence>MDGSSDAVHLAYVRAGYAALVVVLLLLGADAHFHGRPRHAPLPATQYLRIPRIKTVPVTVHRSQLGHSGLMLCWNGCRLEGDVKGVYSAQVWIGRCRCFRVVLVVDSGRCLYSCWEPSRGRVAGRLFFKGSLYRCYLVWQDIWWVMVFPAVTFLAFVAQGIAFLATSSAPGQPAPYALASAWYILSAVFNITVTGLIVGRLMHARYQVSKLVTLVDMRLYTGPVAILVESALPLCLAAIAAAIVNLPQVAHPAGSFFTSLWVALSSFCPQLIIFRVASGHSYTGENVVRSLKLEDFESLELRANSNSD</sequence>
<accession>A8NC56</accession>
<organism evidence="2 3">
    <name type="scientific">Coprinopsis cinerea (strain Okayama-7 / 130 / ATCC MYA-4618 / FGSC 9003)</name>
    <name type="common">Inky cap fungus</name>
    <name type="synonym">Hormographiella aspergillata</name>
    <dbReference type="NCBI Taxonomy" id="240176"/>
    <lineage>
        <taxon>Eukaryota</taxon>
        <taxon>Fungi</taxon>
        <taxon>Dikarya</taxon>
        <taxon>Basidiomycota</taxon>
        <taxon>Agaricomycotina</taxon>
        <taxon>Agaricomycetes</taxon>
        <taxon>Agaricomycetidae</taxon>
        <taxon>Agaricales</taxon>
        <taxon>Agaricineae</taxon>
        <taxon>Psathyrellaceae</taxon>
        <taxon>Coprinopsis</taxon>
    </lineage>
</organism>
<dbReference type="HOGENOM" id="CLU_903201_0_0_1"/>
<dbReference type="EMBL" id="AACS02000009">
    <property type="protein sequence ID" value="EAU89434.2"/>
    <property type="molecule type" value="Genomic_DNA"/>
</dbReference>
<dbReference type="GeneID" id="6008885"/>
<dbReference type="VEuPathDB" id="FungiDB:CC1G_07660"/>
<feature type="transmembrane region" description="Helical" evidence="1">
    <location>
        <begin position="142"/>
        <end position="164"/>
    </location>
</feature>